<protein>
    <submittedName>
        <fullName evidence="3">Transcriptional regulator, AbrB family</fullName>
    </submittedName>
</protein>
<dbReference type="InterPro" id="IPR037914">
    <property type="entry name" value="SpoVT-AbrB_sf"/>
</dbReference>
<evidence type="ECO:0000313" key="3">
    <source>
        <dbReference type="EMBL" id="ABI69764.1"/>
    </source>
</evidence>
<dbReference type="PROSITE" id="PS51740">
    <property type="entry name" value="SPOVT_ABRB"/>
    <property type="match status" value="1"/>
</dbReference>
<dbReference type="SMART" id="SM00966">
    <property type="entry name" value="SpoVT_AbrB"/>
    <property type="match status" value="1"/>
</dbReference>
<dbReference type="EMBL" id="CP000448">
    <property type="protein sequence ID" value="ABI69764.1"/>
    <property type="molecule type" value="Genomic_DNA"/>
</dbReference>
<accession>Q0AU40</accession>
<keyword evidence="4" id="KW-1185">Reference proteome</keyword>
<name>Q0AU40_SYNWW</name>
<dbReference type="Pfam" id="PF04014">
    <property type="entry name" value="MazE_antitoxin"/>
    <property type="match status" value="1"/>
</dbReference>
<evidence type="ECO:0000313" key="4">
    <source>
        <dbReference type="Proteomes" id="UP000001968"/>
    </source>
</evidence>
<proteinExistence type="predicted"/>
<dbReference type="AlphaFoldDB" id="Q0AU40"/>
<dbReference type="eggNOG" id="COG2002">
    <property type="taxonomic scope" value="Bacteria"/>
</dbReference>
<keyword evidence="1" id="KW-0238">DNA-binding</keyword>
<dbReference type="KEGG" id="swo:Swol_2475"/>
<reference evidence="4" key="1">
    <citation type="journal article" date="2010" name="Environ. Microbiol.">
        <title>The genome of Syntrophomonas wolfei: new insights into syntrophic metabolism and biohydrogen production.</title>
        <authorList>
            <person name="Sieber J.R."/>
            <person name="Sims D.R."/>
            <person name="Han C."/>
            <person name="Kim E."/>
            <person name="Lykidis A."/>
            <person name="Lapidus A.L."/>
            <person name="McDonnald E."/>
            <person name="Rohlin L."/>
            <person name="Culley D.E."/>
            <person name="Gunsalus R."/>
            <person name="McInerney M.J."/>
        </authorList>
    </citation>
    <scope>NUCLEOTIDE SEQUENCE [LARGE SCALE GENOMIC DNA]</scope>
    <source>
        <strain evidence="4">DSM 2245B / Goettingen</strain>
    </source>
</reference>
<dbReference type="NCBIfam" id="TIGR01439">
    <property type="entry name" value="lp_hng_hel_AbrB"/>
    <property type="match status" value="1"/>
</dbReference>
<evidence type="ECO:0000259" key="2">
    <source>
        <dbReference type="PROSITE" id="PS51740"/>
    </source>
</evidence>
<dbReference type="Proteomes" id="UP000001968">
    <property type="component" value="Chromosome"/>
</dbReference>
<dbReference type="HOGENOM" id="CLU_158484_9_0_9"/>
<dbReference type="GO" id="GO:0003677">
    <property type="term" value="F:DNA binding"/>
    <property type="evidence" value="ECO:0007669"/>
    <property type="project" value="UniProtKB-UniRule"/>
</dbReference>
<feature type="domain" description="SpoVT-AbrB" evidence="2">
    <location>
        <begin position="5"/>
        <end position="50"/>
    </location>
</feature>
<sequence length="86" mass="9447">MLTVMGAIKVTQKGQVVIPAEFRKKYGIKAPGHVLLAEREGHLVIMPMPDDPVAGARGMLKPKQPLAVSYAAFKKEEMMLEGEENE</sequence>
<dbReference type="InterPro" id="IPR007159">
    <property type="entry name" value="SpoVT-AbrB_dom"/>
</dbReference>
<evidence type="ECO:0000256" key="1">
    <source>
        <dbReference type="PROSITE-ProRule" id="PRU01076"/>
    </source>
</evidence>
<dbReference type="Gene3D" id="2.10.260.10">
    <property type="match status" value="1"/>
</dbReference>
<gene>
    <name evidence="3" type="ordered locus">Swol_2475</name>
</gene>
<dbReference type="SUPFAM" id="SSF89447">
    <property type="entry name" value="AbrB/MazE/MraZ-like"/>
    <property type="match status" value="1"/>
</dbReference>
<dbReference type="RefSeq" id="WP_011641846.1">
    <property type="nucleotide sequence ID" value="NC_008346.1"/>
</dbReference>
<organism evidence="3 4">
    <name type="scientific">Syntrophomonas wolfei subsp. wolfei (strain DSM 2245B / Goettingen)</name>
    <dbReference type="NCBI Taxonomy" id="335541"/>
    <lineage>
        <taxon>Bacteria</taxon>
        <taxon>Bacillati</taxon>
        <taxon>Bacillota</taxon>
        <taxon>Clostridia</taxon>
        <taxon>Eubacteriales</taxon>
        <taxon>Syntrophomonadaceae</taxon>
        <taxon>Syntrophomonas</taxon>
    </lineage>
</organism>